<dbReference type="VEuPathDB" id="VectorBase:AMAM005094"/>
<proteinExistence type="predicted"/>
<feature type="region of interest" description="Disordered" evidence="1">
    <location>
        <begin position="303"/>
        <end position="359"/>
    </location>
</feature>
<feature type="compositionally biased region" description="Basic and acidic residues" evidence="1">
    <location>
        <begin position="76"/>
        <end position="99"/>
    </location>
</feature>
<sequence>PIVIINTAEETVINDTNNNQQRERKKPLHDDESATKHMPHSGVPSTKIVITSGAGHHHRTETPMMSEADSAVASGDLEHSLDQEDQMDVRDQISRMEKASDEEDQDQDAVNSDDSLEVDERTETEPSSIACQGVENDSSTAKVDYRIRPEQEDTPVAIEHSEMEAETGERGVAVNETGAVPGDAPSELAIKANQTTTIVNDREEVDADAGSSIDAICGDVDIVVGDTVESDFEELVKAQVEPLDVEDSSEQIQQIHERIIVGIERAVSDEGVVVEDVLPAGGSELQNTEPPVTEADYSDTVSVVDGEEPPVPSDIPVEGDTVKESALVPVTDEPEHADVGRLEKEEEISAEKHSTEQGT</sequence>
<name>A0A182SED5_9DIPT</name>
<evidence type="ECO:0000313" key="2">
    <source>
        <dbReference type="EnsemblMetazoa" id="AMAM005094-PA"/>
    </source>
</evidence>
<accession>A0A182SED5</accession>
<reference evidence="3" key="1">
    <citation type="submission" date="2013-09" db="EMBL/GenBank/DDBJ databases">
        <title>The Genome Sequence of Anopheles maculatus species B.</title>
        <authorList>
            <consortium name="The Broad Institute Genomics Platform"/>
            <person name="Neafsey D.E."/>
            <person name="Besansky N."/>
            <person name="Howell P."/>
            <person name="Walton C."/>
            <person name="Young S.K."/>
            <person name="Zeng Q."/>
            <person name="Gargeya S."/>
            <person name="Fitzgerald M."/>
            <person name="Haas B."/>
            <person name="Abouelleil A."/>
            <person name="Allen A.W."/>
            <person name="Alvarado L."/>
            <person name="Arachchi H.M."/>
            <person name="Berlin A.M."/>
            <person name="Chapman S.B."/>
            <person name="Gainer-Dewar J."/>
            <person name="Goldberg J."/>
            <person name="Griggs A."/>
            <person name="Gujja S."/>
            <person name="Hansen M."/>
            <person name="Howarth C."/>
            <person name="Imamovic A."/>
            <person name="Ireland A."/>
            <person name="Larimer J."/>
            <person name="McCowan C."/>
            <person name="Murphy C."/>
            <person name="Pearson M."/>
            <person name="Poon T.W."/>
            <person name="Priest M."/>
            <person name="Roberts A."/>
            <person name="Saif S."/>
            <person name="Shea T."/>
            <person name="Sisk P."/>
            <person name="Sykes S."/>
            <person name="Wortman J."/>
            <person name="Nusbaum C."/>
            <person name="Birren B."/>
        </authorList>
    </citation>
    <scope>NUCLEOTIDE SEQUENCE [LARGE SCALE GENOMIC DNA]</scope>
    <source>
        <strain evidence="3">maculatus3</strain>
    </source>
</reference>
<evidence type="ECO:0000256" key="1">
    <source>
        <dbReference type="SAM" id="MobiDB-lite"/>
    </source>
</evidence>
<keyword evidence="3" id="KW-1185">Reference proteome</keyword>
<feature type="compositionally biased region" description="Polar residues" evidence="1">
    <location>
        <begin position="125"/>
        <end position="139"/>
    </location>
</feature>
<reference evidence="2" key="2">
    <citation type="submission" date="2020-05" db="UniProtKB">
        <authorList>
            <consortium name="EnsemblMetazoa"/>
        </authorList>
    </citation>
    <scope>IDENTIFICATION</scope>
    <source>
        <strain evidence="2">maculatus3</strain>
    </source>
</reference>
<dbReference type="Proteomes" id="UP000075901">
    <property type="component" value="Unassembled WGS sequence"/>
</dbReference>
<protein>
    <submittedName>
        <fullName evidence="2">Uncharacterized protein</fullName>
    </submittedName>
</protein>
<feature type="compositionally biased region" description="Basic and acidic residues" evidence="1">
    <location>
        <begin position="333"/>
        <end position="359"/>
    </location>
</feature>
<organism evidence="2 3">
    <name type="scientific">Anopheles maculatus</name>
    <dbReference type="NCBI Taxonomy" id="74869"/>
    <lineage>
        <taxon>Eukaryota</taxon>
        <taxon>Metazoa</taxon>
        <taxon>Ecdysozoa</taxon>
        <taxon>Arthropoda</taxon>
        <taxon>Hexapoda</taxon>
        <taxon>Insecta</taxon>
        <taxon>Pterygota</taxon>
        <taxon>Neoptera</taxon>
        <taxon>Endopterygota</taxon>
        <taxon>Diptera</taxon>
        <taxon>Nematocera</taxon>
        <taxon>Culicoidea</taxon>
        <taxon>Culicidae</taxon>
        <taxon>Anophelinae</taxon>
        <taxon>Anopheles</taxon>
        <taxon>Anopheles maculatus group</taxon>
    </lineage>
</organism>
<evidence type="ECO:0000313" key="3">
    <source>
        <dbReference type="Proteomes" id="UP000075901"/>
    </source>
</evidence>
<dbReference type="EnsemblMetazoa" id="AMAM005094-RA">
    <property type="protein sequence ID" value="AMAM005094-PA"/>
    <property type="gene ID" value="AMAM005094"/>
</dbReference>
<dbReference type="AlphaFoldDB" id="A0A182SED5"/>
<feature type="region of interest" description="Disordered" evidence="1">
    <location>
        <begin position="14"/>
        <end position="139"/>
    </location>
</feature>